<evidence type="ECO:0000313" key="2">
    <source>
        <dbReference type="Ensembl" id="ENSCSAVP00000016019.1"/>
    </source>
</evidence>
<keyword evidence="1" id="KW-0732">Signal</keyword>
<sequence length="137" mass="15188">MRYLIALTIAVCCASQANARYVVCQNGQPPANCLVDPCYRARCPGVPDATCTADYCSGSCDFAFYHNWVKLTRRQCIVDICPMIVQPPCSHTDDTICATTSCPNHPTAVCRKNCYCRASFHDHVTLLPYSDCDKSHQ</sequence>
<accession>H2ZEK3</accession>
<name>H2ZEK3_CIOSA</name>
<keyword evidence="3" id="KW-1185">Reference proteome</keyword>
<dbReference type="HOGENOM" id="CLU_1864434_0_0_1"/>
<feature type="chain" id="PRO_5003578664" description="TIL domain-containing protein" evidence="1">
    <location>
        <begin position="20"/>
        <end position="137"/>
    </location>
</feature>
<evidence type="ECO:0000313" key="3">
    <source>
        <dbReference type="Proteomes" id="UP000007875"/>
    </source>
</evidence>
<reference evidence="3" key="1">
    <citation type="submission" date="2003-08" db="EMBL/GenBank/DDBJ databases">
        <authorList>
            <person name="Birren B."/>
            <person name="Nusbaum C."/>
            <person name="Abebe A."/>
            <person name="Abouelleil A."/>
            <person name="Adekoya E."/>
            <person name="Ait-zahra M."/>
            <person name="Allen N."/>
            <person name="Allen T."/>
            <person name="An P."/>
            <person name="Anderson M."/>
            <person name="Anderson S."/>
            <person name="Arachchi H."/>
            <person name="Armbruster J."/>
            <person name="Bachantsang P."/>
            <person name="Baldwin J."/>
            <person name="Barry A."/>
            <person name="Bayul T."/>
            <person name="Blitshsteyn B."/>
            <person name="Bloom T."/>
            <person name="Blye J."/>
            <person name="Boguslavskiy L."/>
            <person name="Borowsky M."/>
            <person name="Boukhgalter B."/>
            <person name="Brunache A."/>
            <person name="Butler J."/>
            <person name="Calixte N."/>
            <person name="Calvo S."/>
            <person name="Camarata J."/>
            <person name="Campo K."/>
            <person name="Chang J."/>
            <person name="Cheshatsang Y."/>
            <person name="Citroen M."/>
            <person name="Collymore A."/>
            <person name="Considine T."/>
            <person name="Cook A."/>
            <person name="Cooke P."/>
            <person name="Corum B."/>
            <person name="Cuomo C."/>
            <person name="David R."/>
            <person name="Dawoe T."/>
            <person name="Degray S."/>
            <person name="Dodge S."/>
            <person name="Dooley K."/>
            <person name="Dorje P."/>
            <person name="Dorjee K."/>
            <person name="Dorris L."/>
            <person name="Duffey N."/>
            <person name="Dupes A."/>
            <person name="Elkins T."/>
            <person name="Engels R."/>
            <person name="Erickson J."/>
            <person name="Farina A."/>
            <person name="Faro S."/>
            <person name="Ferreira P."/>
            <person name="Fischer H."/>
            <person name="Fitzgerald M."/>
            <person name="Foley K."/>
            <person name="Gage D."/>
            <person name="Galagan J."/>
            <person name="Gearin G."/>
            <person name="Gnerre S."/>
            <person name="Gnirke A."/>
            <person name="Goyette A."/>
            <person name="Graham J."/>
            <person name="Grandbois E."/>
            <person name="Gyaltsen K."/>
            <person name="Hafez N."/>
            <person name="Hagopian D."/>
            <person name="Hagos B."/>
            <person name="Hall J."/>
            <person name="Hatcher B."/>
            <person name="Heller A."/>
            <person name="Higgins H."/>
            <person name="Honan T."/>
            <person name="Horn A."/>
            <person name="Houde N."/>
            <person name="Hughes L."/>
            <person name="Hulme W."/>
            <person name="Husby E."/>
            <person name="Iliev I."/>
            <person name="Jaffe D."/>
            <person name="Jones C."/>
            <person name="Kamal M."/>
            <person name="Kamat A."/>
            <person name="Kamvysselis M."/>
            <person name="Karlsson E."/>
            <person name="Kells C."/>
            <person name="Kieu A."/>
            <person name="Kisner P."/>
            <person name="Kodira C."/>
            <person name="Kulbokas E."/>
            <person name="Labutti K."/>
            <person name="Lama D."/>
            <person name="Landers T."/>
            <person name="Leger J."/>
            <person name="Levine S."/>
            <person name="Lewis D."/>
            <person name="Lewis T."/>
            <person name="Lindblad-toh K."/>
            <person name="Liu X."/>
            <person name="Lokyitsang T."/>
            <person name="Lokyitsang Y."/>
            <person name="Lucien O."/>
            <person name="Lui A."/>
            <person name="Ma L.J."/>
            <person name="Mabbitt R."/>
            <person name="Macdonald J."/>
            <person name="Maclean C."/>
            <person name="Major J."/>
            <person name="Manning J."/>
            <person name="Marabella R."/>
            <person name="Maru K."/>
            <person name="Matthews C."/>
            <person name="Mauceli E."/>
            <person name="Mccarthy M."/>
            <person name="Mcdonough S."/>
            <person name="Mcghee T."/>
            <person name="Meldrim J."/>
            <person name="Meneus L."/>
            <person name="Mesirov J."/>
            <person name="Mihalev A."/>
            <person name="Mihova T."/>
            <person name="Mikkelsen T."/>
            <person name="Mlenga V."/>
            <person name="Moru K."/>
            <person name="Mozes J."/>
            <person name="Mulrain L."/>
            <person name="Munson G."/>
            <person name="Naylor J."/>
            <person name="Newes C."/>
            <person name="Nguyen C."/>
            <person name="Nguyen N."/>
            <person name="Nguyen T."/>
            <person name="Nicol R."/>
            <person name="Nielsen C."/>
            <person name="Nizzari M."/>
            <person name="Norbu C."/>
            <person name="Norbu N."/>
            <person name="O'donnell P."/>
            <person name="Okoawo O."/>
            <person name="O'leary S."/>
            <person name="Omotosho B."/>
            <person name="O'neill K."/>
            <person name="Osman S."/>
            <person name="Parker S."/>
            <person name="Perrin D."/>
            <person name="Phunkhang P."/>
            <person name="Piqani B."/>
            <person name="Purcell S."/>
            <person name="Rachupka T."/>
            <person name="Ramasamy U."/>
            <person name="Rameau R."/>
            <person name="Ray V."/>
            <person name="Raymond C."/>
            <person name="Retta R."/>
            <person name="Richardson S."/>
            <person name="Rise C."/>
            <person name="Rodriguez J."/>
            <person name="Rogers J."/>
            <person name="Rogov P."/>
            <person name="Rutman M."/>
            <person name="Schupbach R."/>
            <person name="Seaman C."/>
            <person name="Settipalli S."/>
            <person name="Sharpe T."/>
            <person name="Sheridan J."/>
            <person name="Sherpa N."/>
            <person name="Shi J."/>
            <person name="Smirnov S."/>
            <person name="Smith C."/>
            <person name="Sougnez C."/>
            <person name="Spencer B."/>
            <person name="Stalker J."/>
            <person name="Stange-thomann N."/>
            <person name="Stavropoulos S."/>
            <person name="Stetson K."/>
            <person name="Stone C."/>
            <person name="Stone S."/>
            <person name="Stubbs M."/>
            <person name="Talamas J."/>
            <person name="Tchuinga P."/>
            <person name="Tenzing P."/>
            <person name="Tesfaye S."/>
            <person name="Theodore J."/>
            <person name="Thoulutsang Y."/>
            <person name="Topham K."/>
            <person name="Towey S."/>
            <person name="Tsamla T."/>
            <person name="Tsomo N."/>
            <person name="Vallee D."/>
            <person name="Vassiliev H."/>
            <person name="Venkataraman V."/>
            <person name="Vinson J."/>
            <person name="Vo A."/>
            <person name="Wade C."/>
            <person name="Wang S."/>
            <person name="Wangchuk T."/>
            <person name="Wangdi T."/>
            <person name="Whittaker C."/>
            <person name="Wilkinson J."/>
            <person name="Wu Y."/>
            <person name="Wyman D."/>
            <person name="Yadav S."/>
            <person name="Yang S."/>
            <person name="Yang X."/>
            <person name="Yeager S."/>
            <person name="Yee E."/>
            <person name="Young G."/>
            <person name="Zainoun J."/>
            <person name="Zembeck L."/>
            <person name="Zimmer A."/>
            <person name="Zody M."/>
            <person name="Lander E."/>
        </authorList>
    </citation>
    <scope>NUCLEOTIDE SEQUENCE [LARGE SCALE GENOMIC DNA]</scope>
</reference>
<protein>
    <recommendedName>
        <fullName evidence="4">TIL domain-containing protein</fullName>
    </recommendedName>
</protein>
<dbReference type="OMA" id="QCIVDIC"/>
<dbReference type="Ensembl" id="ENSCSAVT00000016199.1">
    <property type="protein sequence ID" value="ENSCSAVP00000016019.1"/>
    <property type="gene ID" value="ENSCSAVG00000009434.1"/>
</dbReference>
<dbReference type="AlphaFoldDB" id="H2ZEK3"/>
<feature type="signal peptide" evidence="1">
    <location>
        <begin position="1"/>
        <end position="19"/>
    </location>
</feature>
<reference evidence="2" key="3">
    <citation type="submission" date="2025-09" db="UniProtKB">
        <authorList>
            <consortium name="Ensembl"/>
        </authorList>
    </citation>
    <scope>IDENTIFICATION</scope>
</reference>
<dbReference type="InParanoid" id="H2ZEK3"/>
<organism evidence="2 3">
    <name type="scientific">Ciona savignyi</name>
    <name type="common">Pacific transparent sea squirt</name>
    <dbReference type="NCBI Taxonomy" id="51511"/>
    <lineage>
        <taxon>Eukaryota</taxon>
        <taxon>Metazoa</taxon>
        <taxon>Chordata</taxon>
        <taxon>Tunicata</taxon>
        <taxon>Ascidiacea</taxon>
        <taxon>Phlebobranchia</taxon>
        <taxon>Cionidae</taxon>
        <taxon>Ciona</taxon>
    </lineage>
</organism>
<reference evidence="2" key="2">
    <citation type="submission" date="2025-08" db="UniProtKB">
        <authorList>
            <consortium name="Ensembl"/>
        </authorList>
    </citation>
    <scope>IDENTIFICATION</scope>
</reference>
<dbReference type="Proteomes" id="UP000007875">
    <property type="component" value="Unassembled WGS sequence"/>
</dbReference>
<proteinExistence type="predicted"/>
<dbReference type="GeneTree" id="ENSGT00390000006354"/>
<evidence type="ECO:0000256" key="1">
    <source>
        <dbReference type="SAM" id="SignalP"/>
    </source>
</evidence>
<evidence type="ECO:0008006" key="4">
    <source>
        <dbReference type="Google" id="ProtNLM"/>
    </source>
</evidence>